<protein>
    <submittedName>
        <fullName evidence="5">Uncharacterized protein</fullName>
    </submittedName>
</protein>
<dbReference type="SMART" id="SM00320">
    <property type="entry name" value="WD40"/>
    <property type="match status" value="1"/>
</dbReference>
<dbReference type="InterPro" id="IPR015943">
    <property type="entry name" value="WD40/YVTN_repeat-like_dom_sf"/>
</dbReference>
<reference evidence="5 6" key="1">
    <citation type="submission" date="2017-03" db="EMBL/GenBank/DDBJ databases">
        <title>Complete genome sequence of Candidatus 'Thiodictyon syntrophicum' sp. nov. strain Cad16T, a photolithoautotroph purple sulfur bacterium isolated from an alpine meromictic lake.</title>
        <authorList>
            <person name="Luedin S.M."/>
            <person name="Pothier J.F."/>
            <person name="Danza F."/>
            <person name="Storelli N."/>
            <person name="Wittwer M."/>
            <person name="Tonolla M."/>
        </authorList>
    </citation>
    <scope>NUCLEOTIDE SEQUENCE [LARGE SCALE GENOMIC DNA]</scope>
    <source>
        <strain evidence="5 6">Cad16T</strain>
    </source>
</reference>
<evidence type="ECO:0000256" key="4">
    <source>
        <dbReference type="SAM" id="MobiDB-lite"/>
    </source>
</evidence>
<feature type="repeat" description="WD" evidence="3">
    <location>
        <begin position="54"/>
        <end position="95"/>
    </location>
</feature>
<evidence type="ECO:0000256" key="1">
    <source>
        <dbReference type="ARBA" id="ARBA00022574"/>
    </source>
</evidence>
<dbReference type="Pfam" id="PF00400">
    <property type="entry name" value="WD40"/>
    <property type="match status" value="1"/>
</dbReference>
<dbReference type="AlphaFoldDB" id="A0A2K8U3H5"/>
<name>A0A2K8U3H5_9GAMM</name>
<proteinExistence type="predicted"/>
<feature type="region of interest" description="Disordered" evidence="4">
    <location>
        <begin position="36"/>
        <end position="56"/>
    </location>
</feature>
<dbReference type="PROSITE" id="PS50294">
    <property type="entry name" value="WD_REPEATS_REGION"/>
    <property type="match status" value="1"/>
</dbReference>
<dbReference type="KEGG" id="tsy:THSYN_03590"/>
<dbReference type="PROSITE" id="PS00678">
    <property type="entry name" value="WD_REPEATS_1"/>
    <property type="match status" value="1"/>
</dbReference>
<accession>A0A2K8U3H5</accession>
<evidence type="ECO:0000313" key="6">
    <source>
        <dbReference type="Proteomes" id="UP000232638"/>
    </source>
</evidence>
<keyword evidence="2" id="KW-0677">Repeat</keyword>
<keyword evidence="1 3" id="KW-0853">WD repeat</keyword>
<gene>
    <name evidence="5" type="ORF">THSYN_03590</name>
</gene>
<evidence type="ECO:0000256" key="3">
    <source>
        <dbReference type="PROSITE-ProRule" id="PRU00221"/>
    </source>
</evidence>
<evidence type="ECO:0000313" key="5">
    <source>
        <dbReference type="EMBL" id="AUB80133.1"/>
    </source>
</evidence>
<sequence length="127" mass="13605">MLVEITSPLPDRPLWAALSPDDSEAAAVGRQLVVTRHPLDPPADGAGPTGPRPLAGHESTVYRAIYTPNGQALATVSGDTTLRLWDLTTGQSLFRLQLPTANRDASPLWDFDLTCTTDQSACWIAVP</sequence>
<keyword evidence="6" id="KW-1185">Reference proteome</keyword>
<dbReference type="PROSITE" id="PS50082">
    <property type="entry name" value="WD_REPEATS_2"/>
    <property type="match status" value="1"/>
</dbReference>
<dbReference type="SUPFAM" id="SSF82171">
    <property type="entry name" value="DPP6 N-terminal domain-like"/>
    <property type="match status" value="1"/>
</dbReference>
<dbReference type="EMBL" id="CP020370">
    <property type="protein sequence ID" value="AUB80133.1"/>
    <property type="molecule type" value="Genomic_DNA"/>
</dbReference>
<dbReference type="Gene3D" id="2.130.10.10">
    <property type="entry name" value="YVTN repeat-like/Quinoprotein amine dehydrogenase"/>
    <property type="match status" value="1"/>
</dbReference>
<evidence type="ECO:0000256" key="2">
    <source>
        <dbReference type="ARBA" id="ARBA00022737"/>
    </source>
</evidence>
<dbReference type="InterPro" id="IPR019775">
    <property type="entry name" value="WD40_repeat_CS"/>
</dbReference>
<dbReference type="Proteomes" id="UP000232638">
    <property type="component" value="Chromosome"/>
</dbReference>
<dbReference type="InterPro" id="IPR001680">
    <property type="entry name" value="WD40_rpt"/>
</dbReference>
<organism evidence="5 6">
    <name type="scientific">Candidatus Thiodictyon syntrophicum</name>
    <dbReference type="NCBI Taxonomy" id="1166950"/>
    <lineage>
        <taxon>Bacteria</taxon>
        <taxon>Pseudomonadati</taxon>
        <taxon>Pseudomonadota</taxon>
        <taxon>Gammaproteobacteria</taxon>
        <taxon>Chromatiales</taxon>
        <taxon>Chromatiaceae</taxon>
        <taxon>Thiodictyon</taxon>
    </lineage>
</organism>